<dbReference type="Gene3D" id="2.160.20.10">
    <property type="entry name" value="Single-stranded right-handed beta-helix, Pectin lyase-like"/>
    <property type="match status" value="1"/>
</dbReference>
<dbReference type="RefSeq" id="WP_160629502.1">
    <property type="nucleotide sequence ID" value="NZ_CP047593.1"/>
</dbReference>
<dbReference type="InterPro" id="IPR012334">
    <property type="entry name" value="Pectin_lyas_fold"/>
</dbReference>
<proteinExistence type="predicted"/>
<evidence type="ECO:0000313" key="3">
    <source>
        <dbReference type="Proteomes" id="UP000464954"/>
    </source>
</evidence>
<gene>
    <name evidence="2" type="ORF">GT409_13030</name>
</gene>
<dbReference type="Proteomes" id="UP000464954">
    <property type="component" value="Chromosome"/>
</dbReference>
<evidence type="ECO:0008006" key="4">
    <source>
        <dbReference type="Google" id="ProtNLM"/>
    </source>
</evidence>
<dbReference type="InterPro" id="IPR011050">
    <property type="entry name" value="Pectin_lyase_fold/virulence"/>
</dbReference>
<reference evidence="2 3" key="1">
    <citation type="submission" date="2020-01" db="EMBL/GenBank/DDBJ databases">
        <title>Ponticoccus aerotolerans gen. nov., sp. nov., an anaerobic bacterium and proposal of Ponticoccusceae fam. nov., Ponticoccusles ord. nov. and Ponticoccuse classis nov. in the phylum Kiritimatiellaeota.</title>
        <authorList>
            <person name="Zhou L.Y."/>
            <person name="Du Z.J."/>
        </authorList>
    </citation>
    <scope>NUCLEOTIDE SEQUENCE [LARGE SCALE GENOMIC DNA]</scope>
    <source>
        <strain evidence="2 3">S-5007</strain>
    </source>
</reference>
<dbReference type="Gene3D" id="2.60.120.260">
    <property type="entry name" value="Galactose-binding domain-like"/>
    <property type="match status" value="1"/>
</dbReference>
<feature type="signal peptide" evidence="1">
    <location>
        <begin position="1"/>
        <end position="28"/>
    </location>
</feature>
<dbReference type="EMBL" id="CP047593">
    <property type="protein sequence ID" value="QHI70325.1"/>
    <property type="molecule type" value="Genomic_DNA"/>
</dbReference>
<organism evidence="2 3">
    <name type="scientific">Tichowtungia aerotolerans</name>
    <dbReference type="NCBI Taxonomy" id="2697043"/>
    <lineage>
        <taxon>Bacteria</taxon>
        <taxon>Pseudomonadati</taxon>
        <taxon>Kiritimatiellota</taxon>
        <taxon>Tichowtungiia</taxon>
        <taxon>Tichowtungiales</taxon>
        <taxon>Tichowtungiaceae</taxon>
        <taxon>Tichowtungia</taxon>
    </lineage>
</organism>
<accession>A0A6P1MGW5</accession>
<evidence type="ECO:0000313" key="2">
    <source>
        <dbReference type="EMBL" id="QHI70325.1"/>
    </source>
</evidence>
<evidence type="ECO:0000256" key="1">
    <source>
        <dbReference type="SAM" id="SignalP"/>
    </source>
</evidence>
<keyword evidence="1" id="KW-0732">Signal</keyword>
<dbReference type="AlphaFoldDB" id="A0A6P1MGW5"/>
<protein>
    <recommendedName>
        <fullName evidence="4">Right handed beta helix domain-containing protein</fullName>
    </recommendedName>
</protein>
<dbReference type="KEGG" id="taer:GT409_13030"/>
<sequence length="1004" mass="109049">MYIQSPSGITKAVVALCAAGLLAAVCNADVISNFLVDAGFELPDGDWPAYEPNSSTSPWFTAGENADGSFKATGAEAYSGSQSFLFDWYGDAGAVVQNTEESVDVSMVYELSFWMLKAEPSSNSSHTNVPSINIGFYTSTNNGVSYAYASTLIAGAQNSDTNIWEQFSAVISGASLALFNGQKIQLRINKPNESVTHKIYVDDVVFGEYQPEPSTELLKDPGFEEIVDNEPNSSTAPWATVGEGQDGSFVTGIDQAKSGTQSATFTFYFDDGAIVQNLTNRIDATMDYAASVWMLTAEPSSNPSHTNSPSLAIQMYSSPAYGSDYTYLGTFTAENQNSDTNVWEVFSGVISGGLLAGREGEYIQIRFAKENMNATHRMWIDDASFTAVEHVPMTYYLDAASGSDTNNGLSTLTPWQTMERLNGETFGAGDQILFKRGRTFTGRFVLNGGGTPESPLVIAAYGSGNKPVLNGGTNDREVIYAEGSSGFEVRNLQIRNYHPTGVYSNRFGVVLDPPVNAGDLQHIWFINVDFSAIQGAGDSNPDDDHESRGIQADINNTDNPSVLSRWNDFRIEQCLFENIDGRGAQVRDSCHDIADYRIRGYSYYPSIGVVFQNNTGSNCYRNLFQINGTKDALIQYNTMDGTQEGSAFWPFACEGTLVQFNVFRNILKDGADASCCHFDFNCVDSLMQYNLGINCQGSLIQVLNNSNGTNFQINAVARYNLGIDCGWRDSNNSAGIMITGDSSGSKIYNNTVITTDLHPAYKAISFANWGGAWPTNSFIANNLFFAAGSASTYANTDWMVQRDNVITHNLYAGNLSVCSADISPVSGYPGFVNSTGSTAEDFRITYGSAAIGAGALIPDNGGVDYFGNLLTNMFPTIGFHEYQTDPSIDSDGDLIPDFWERVNGLLPAVNDAFADADGDQKTNLDEYAANTDPADPTSFFAVQVLSVLGQLDWDQRPDRLYQVFQALELSGIWDLIESNAVPPVSVDFEEPSQFYKIEVSVPGS</sequence>
<name>A0A6P1MGW5_9BACT</name>
<keyword evidence="3" id="KW-1185">Reference proteome</keyword>
<dbReference type="SUPFAM" id="SSF51126">
    <property type="entry name" value="Pectin lyase-like"/>
    <property type="match status" value="1"/>
</dbReference>
<feature type="chain" id="PRO_5027014933" description="Right handed beta helix domain-containing protein" evidence="1">
    <location>
        <begin position="29"/>
        <end position="1004"/>
    </location>
</feature>